<feature type="coiled-coil region" evidence="9">
    <location>
        <begin position="464"/>
        <end position="491"/>
    </location>
</feature>
<dbReference type="Pfam" id="PF01342">
    <property type="entry name" value="SAND"/>
    <property type="match status" value="1"/>
</dbReference>
<feature type="region of interest" description="Disordered" evidence="10">
    <location>
        <begin position="368"/>
        <end position="392"/>
    </location>
</feature>
<dbReference type="Proteomes" id="UP000475862">
    <property type="component" value="Unassembled WGS sequence"/>
</dbReference>
<keyword evidence="4" id="KW-0862">Zinc</keyword>
<feature type="compositionally biased region" description="Low complexity" evidence="10">
    <location>
        <begin position="15"/>
        <end position="31"/>
    </location>
</feature>
<dbReference type="PROSITE" id="PS01360">
    <property type="entry name" value="ZF_MYND_1"/>
    <property type="match status" value="1"/>
</dbReference>
<dbReference type="Pfam" id="PF01753">
    <property type="entry name" value="zf-MYND"/>
    <property type="match status" value="1"/>
</dbReference>
<accession>A0A6G0TVU7</accession>
<keyword evidence="5" id="KW-0805">Transcription regulation</keyword>
<evidence type="ECO:0000259" key="12">
    <source>
        <dbReference type="PROSITE" id="PS50865"/>
    </source>
</evidence>
<evidence type="ECO:0008006" key="15">
    <source>
        <dbReference type="Google" id="ProtNLM"/>
    </source>
</evidence>
<sequence>MSVIDGGGYTDDQQHQQQLQQQQQQQRQHQQQQHRRHQQHHHHHQQQQQQQQQRLQAVVVTTADERGGGGGRQRHSENVAEQTDMAETGTRATDVVVVTTADAVKENRNGPPPPSSSSSDVSVSAATYATAAAEHVASSQVQVSSIGQLINVSAAGTFNVITADSLQLSESNDFKPLLCVDNSCLNCDTRTQVDGDTWRTVVRAEDGTFKTAHIVLRPDNSTTNNVHEEETDQGVSSPNTAPCYSYTEAARLPVLPVRCKTTNAELHKKKFGSGCRGKCIKYGNQWYTPSEFEALCGRASSKDWKRSIRFGGRSLQTLIYDGVLLPHAMSCTCAACCDDESAVNPILLLVITGPVRLFTPYKRIRTKKHSSSHSKKKKIEDGAAISNDEDSCDSSVGISLDNGDIDIKEFKDEEPILLQTGDISQAEIVQSNDSIEDMFKKLENMSSRMIKMVHHFRNSMRVAKYKWSTEKQELLAELKRAKENSIENRNDFDVETISSVAAGLQPSNDDIPDVKKCANCNRDAFAECSLCRRTPYCSTFCQSKDWNNHQVECDNSQGSIMLIVQTQE</sequence>
<evidence type="ECO:0000256" key="8">
    <source>
        <dbReference type="PROSITE-ProRule" id="PRU00134"/>
    </source>
</evidence>
<dbReference type="InterPro" id="IPR002893">
    <property type="entry name" value="Znf_MYND"/>
</dbReference>
<feature type="compositionally biased region" description="Low complexity" evidence="10">
    <location>
        <begin position="46"/>
        <end position="56"/>
    </location>
</feature>
<keyword evidence="14" id="KW-1185">Reference proteome</keyword>
<dbReference type="Gene3D" id="6.10.140.2220">
    <property type="match status" value="1"/>
</dbReference>
<evidence type="ECO:0000256" key="1">
    <source>
        <dbReference type="ARBA" id="ARBA00022553"/>
    </source>
</evidence>
<evidence type="ECO:0000313" key="14">
    <source>
        <dbReference type="Proteomes" id="UP000475862"/>
    </source>
</evidence>
<keyword evidence="3 8" id="KW-0863">Zinc-finger</keyword>
<evidence type="ECO:0000313" key="13">
    <source>
        <dbReference type="EMBL" id="KAE9538593.1"/>
    </source>
</evidence>
<dbReference type="SUPFAM" id="SSF144232">
    <property type="entry name" value="HIT/MYND zinc finger-like"/>
    <property type="match status" value="1"/>
</dbReference>
<evidence type="ECO:0000256" key="7">
    <source>
        <dbReference type="ARBA" id="ARBA00023242"/>
    </source>
</evidence>
<feature type="domain" description="SAND" evidence="11">
    <location>
        <begin position="245"/>
        <end position="325"/>
    </location>
</feature>
<evidence type="ECO:0000256" key="4">
    <source>
        <dbReference type="ARBA" id="ARBA00022833"/>
    </source>
</evidence>
<dbReference type="EMBL" id="VYZN01000016">
    <property type="protein sequence ID" value="KAE9538593.1"/>
    <property type="molecule type" value="Genomic_DNA"/>
</dbReference>
<dbReference type="OrthoDB" id="437457at2759"/>
<dbReference type="PROSITE" id="PS50864">
    <property type="entry name" value="SAND"/>
    <property type="match status" value="1"/>
</dbReference>
<keyword evidence="6" id="KW-0804">Transcription</keyword>
<feature type="compositionally biased region" description="Basic residues" evidence="10">
    <location>
        <begin position="32"/>
        <end position="45"/>
    </location>
</feature>
<dbReference type="Gene3D" id="3.10.390.10">
    <property type="entry name" value="SAND domain-like"/>
    <property type="match status" value="1"/>
</dbReference>
<dbReference type="SMART" id="SM00258">
    <property type="entry name" value="SAND"/>
    <property type="match status" value="1"/>
</dbReference>
<dbReference type="InterPro" id="IPR010919">
    <property type="entry name" value="SAND-like_dom_sf"/>
</dbReference>
<comment type="caution">
    <text evidence="13">The sequence shown here is derived from an EMBL/GenBank/DDBJ whole genome shotgun (WGS) entry which is preliminary data.</text>
</comment>
<evidence type="ECO:0000256" key="6">
    <source>
        <dbReference type="ARBA" id="ARBA00023163"/>
    </source>
</evidence>
<keyword evidence="9" id="KW-0175">Coiled coil</keyword>
<dbReference type="GO" id="GO:0003677">
    <property type="term" value="F:DNA binding"/>
    <property type="evidence" value="ECO:0007669"/>
    <property type="project" value="UniProtKB-KW"/>
</dbReference>
<evidence type="ECO:0000256" key="10">
    <source>
        <dbReference type="SAM" id="MobiDB-lite"/>
    </source>
</evidence>
<evidence type="ECO:0000256" key="2">
    <source>
        <dbReference type="ARBA" id="ARBA00022723"/>
    </source>
</evidence>
<dbReference type="PANTHER" id="PTHR10417">
    <property type="entry name" value="GLUCOCORTICOID MODULATORY ELEMENT-BINDING PROTEIN"/>
    <property type="match status" value="1"/>
</dbReference>
<keyword evidence="7" id="KW-0539">Nucleus</keyword>
<gene>
    <name evidence="13" type="ORF">AGLY_005692</name>
</gene>
<feature type="region of interest" description="Disordered" evidence="10">
    <location>
        <begin position="1"/>
        <end position="90"/>
    </location>
</feature>
<organism evidence="13 14">
    <name type="scientific">Aphis glycines</name>
    <name type="common">Soybean aphid</name>
    <dbReference type="NCBI Taxonomy" id="307491"/>
    <lineage>
        <taxon>Eukaryota</taxon>
        <taxon>Metazoa</taxon>
        <taxon>Ecdysozoa</taxon>
        <taxon>Arthropoda</taxon>
        <taxon>Hexapoda</taxon>
        <taxon>Insecta</taxon>
        <taxon>Pterygota</taxon>
        <taxon>Neoptera</taxon>
        <taxon>Paraneoptera</taxon>
        <taxon>Hemiptera</taxon>
        <taxon>Sternorrhyncha</taxon>
        <taxon>Aphidomorpha</taxon>
        <taxon>Aphidoidea</taxon>
        <taxon>Aphididae</taxon>
        <taxon>Aphidini</taxon>
        <taxon>Aphis</taxon>
        <taxon>Aphis</taxon>
    </lineage>
</organism>
<proteinExistence type="predicted"/>
<feature type="domain" description="MYND-type" evidence="12">
    <location>
        <begin position="517"/>
        <end position="553"/>
    </location>
</feature>
<feature type="compositionally biased region" description="Basic residues" evidence="10">
    <location>
        <begin position="368"/>
        <end position="377"/>
    </location>
</feature>
<evidence type="ECO:0000259" key="11">
    <source>
        <dbReference type="PROSITE" id="PS50864"/>
    </source>
</evidence>
<name>A0A6G0TVU7_APHGL</name>
<dbReference type="InterPro" id="IPR000770">
    <property type="entry name" value="SAND_dom"/>
</dbReference>
<dbReference type="PROSITE" id="PS50865">
    <property type="entry name" value="ZF_MYND_2"/>
    <property type="match status" value="1"/>
</dbReference>
<dbReference type="SUPFAM" id="SSF63763">
    <property type="entry name" value="SAND domain-like"/>
    <property type="match status" value="1"/>
</dbReference>
<reference evidence="13 14" key="1">
    <citation type="submission" date="2019-08" db="EMBL/GenBank/DDBJ databases">
        <title>The genome of the soybean aphid Biotype 1, its phylome, world population structure and adaptation to the North American continent.</title>
        <authorList>
            <person name="Giordano R."/>
            <person name="Donthu R.K."/>
            <person name="Hernandez A.G."/>
            <person name="Wright C.L."/>
            <person name="Zimin A.V."/>
        </authorList>
    </citation>
    <scope>NUCLEOTIDE SEQUENCE [LARGE SCALE GENOMIC DNA]</scope>
    <source>
        <tissue evidence="13">Whole aphids</tissue>
    </source>
</reference>
<keyword evidence="1" id="KW-0597">Phosphoprotein</keyword>
<evidence type="ECO:0000256" key="5">
    <source>
        <dbReference type="ARBA" id="ARBA00023015"/>
    </source>
</evidence>
<dbReference type="FunFam" id="3.10.390.10:FF:000004">
    <property type="entry name" value="Deformed epidermal autoregulatory factor 1"/>
    <property type="match status" value="1"/>
</dbReference>
<dbReference type="GO" id="GO:0008270">
    <property type="term" value="F:zinc ion binding"/>
    <property type="evidence" value="ECO:0007669"/>
    <property type="project" value="UniProtKB-KW"/>
</dbReference>
<keyword evidence="2" id="KW-0479">Metal-binding</keyword>
<evidence type="ECO:0000256" key="9">
    <source>
        <dbReference type="SAM" id="Coils"/>
    </source>
</evidence>
<dbReference type="AlphaFoldDB" id="A0A6G0TVU7"/>
<evidence type="ECO:0000256" key="3">
    <source>
        <dbReference type="ARBA" id="ARBA00022771"/>
    </source>
</evidence>
<protein>
    <recommendedName>
        <fullName evidence="15">Deformed epidermal autoregulatory factor 1</fullName>
    </recommendedName>
</protein>